<proteinExistence type="predicted"/>
<comment type="caution">
    <text evidence="3">The sequence shown here is derived from an EMBL/GenBank/DDBJ whole genome shotgun (WGS) entry which is preliminary data.</text>
</comment>
<keyword evidence="1" id="KW-0175">Coiled coil</keyword>
<feature type="region of interest" description="Disordered" evidence="2">
    <location>
        <begin position="61"/>
        <end position="91"/>
    </location>
</feature>
<protein>
    <submittedName>
        <fullName evidence="3">Uncharacterized protein</fullName>
    </submittedName>
</protein>
<evidence type="ECO:0000256" key="2">
    <source>
        <dbReference type="SAM" id="MobiDB-lite"/>
    </source>
</evidence>
<organism evidence="3 4">
    <name type="scientific">Tanacetum coccineum</name>
    <dbReference type="NCBI Taxonomy" id="301880"/>
    <lineage>
        <taxon>Eukaryota</taxon>
        <taxon>Viridiplantae</taxon>
        <taxon>Streptophyta</taxon>
        <taxon>Embryophyta</taxon>
        <taxon>Tracheophyta</taxon>
        <taxon>Spermatophyta</taxon>
        <taxon>Magnoliopsida</taxon>
        <taxon>eudicotyledons</taxon>
        <taxon>Gunneridae</taxon>
        <taxon>Pentapetalae</taxon>
        <taxon>asterids</taxon>
        <taxon>campanulids</taxon>
        <taxon>Asterales</taxon>
        <taxon>Asteraceae</taxon>
        <taxon>Asteroideae</taxon>
        <taxon>Anthemideae</taxon>
        <taxon>Anthemidinae</taxon>
        <taxon>Tanacetum</taxon>
    </lineage>
</organism>
<evidence type="ECO:0000256" key="1">
    <source>
        <dbReference type="SAM" id="Coils"/>
    </source>
</evidence>
<accession>A0ABQ4Z0E3</accession>
<evidence type="ECO:0000313" key="3">
    <source>
        <dbReference type="EMBL" id="GJS83297.1"/>
    </source>
</evidence>
<reference evidence="3" key="1">
    <citation type="journal article" date="2022" name="Int. J. Mol. Sci.">
        <title>Draft Genome of Tanacetum Coccineum: Genomic Comparison of Closely Related Tanacetum-Family Plants.</title>
        <authorList>
            <person name="Yamashiro T."/>
            <person name="Shiraishi A."/>
            <person name="Nakayama K."/>
            <person name="Satake H."/>
        </authorList>
    </citation>
    <scope>NUCLEOTIDE SEQUENCE</scope>
</reference>
<keyword evidence="4" id="KW-1185">Reference proteome</keyword>
<sequence>MSSPNHPTSNMEDAFSSNFPNYLPASPDYIPTSPGKTYSSSSNSFGIVPLASPTLSLFHDDPYMKKQGRSSSSTSSLPQAFEIGESSRKTSIERHEEQIEEIMNYLGELSLDRIVHIEDKVEGLGKGRVIIQQDFDILEAELQQARAQITKLQRKQMGSNHKISLARFRITELGDIINDMHIRHQADIENLQDSINELKNRME</sequence>
<gene>
    <name evidence="3" type="ORF">Tco_0749838</name>
</gene>
<evidence type="ECO:0000313" key="4">
    <source>
        <dbReference type="Proteomes" id="UP001151760"/>
    </source>
</evidence>
<dbReference type="Proteomes" id="UP001151760">
    <property type="component" value="Unassembled WGS sequence"/>
</dbReference>
<reference evidence="3" key="2">
    <citation type="submission" date="2022-01" db="EMBL/GenBank/DDBJ databases">
        <authorList>
            <person name="Yamashiro T."/>
            <person name="Shiraishi A."/>
            <person name="Satake H."/>
            <person name="Nakayama K."/>
        </authorList>
    </citation>
    <scope>NUCLEOTIDE SEQUENCE</scope>
</reference>
<feature type="coiled-coil region" evidence="1">
    <location>
        <begin position="92"/>
        <end position="155"/>
    </location>
</feature>
<dbReference type="EMBL" id="BQNB010010890">
    <property type="protein sequence ID" value="GJS83297.1"/>
    <property type="molecule type" value="Genomic_DNA"/>
</dbReference>
<name>A0ABQ4Z0E3_9ASTR</name>